<feature type="active site" evidence="1">
    <location>
        <position position="175"/>
    </location>
</feature>
<feature type="binding site" evidence="2">
    <location>
        <begin position="179"/>
        <end position="186"/>
    </location>
    <ligand>
        <name>ATP</name>
        <dbReference type="ChEBI" id="CHEBI:30616"/>
    </ligand>
</feature>
<evidence type="ECO:0000259" key="4">
    <source>
        <dbReference type="PROSITE" id="PS51459"/>
    </source>
</evidence>
<proteinExistence type="predicted"/>
<dbReference type="GO" id="GO:0005524">
    <property type="term" value="F:ATP binding"/>
    <property type="evidence" value="ECO:0007669"/>
    <property type="project" value="UniProtKB-KW"/>
</dbReference>
<comment type="caution">
    <text evidence="5">The sequence shown here is derived from an EMBL/GenBank/DDBJ whole genome shotgun (WGS) entry which is preliminary data.</text>
</comment>
<dbReference type="SUPFAM" id="SSF140931">
    <property type="entry name" value="Fic-like"/>
    <property type="match status" value="1"/>
</dbReference>
<name>A0A0A5G241_9BACI</name>
<evidence type="ECO:0000256" key="2">
    <source>
        <dbReference type="PIRSR" id="PIRSR640198-2"/>
    </source>
</evidence>
<dbReference type="eggNOG" id="COG3177">
    <property type="taxonomic scope" value="Bacteria"/>
</dbReference>
<sequence>MEKHIDLNKLTELKKKVDKKRPLSKRLVKSLQEDYLIKNTYHSNAIEGSTLTVHETKAILEDGVTISGKSMREHLEAINHKEAILLSEDIVKKKEPFTERTIKELHAIILHGIDNKNAGVYRKDDVIISGASHTPPNFINVPEKMSHLVEWYHNEENMHPVKKAAILHSLFVNIHPFIDGNGRTARLLMNLELFKSGYLPVIIEKEHKSEYYRTLDEAGVTGDYSSFTNFIANYEKQELIKYNRLLQREQKLEEPEL</sequence>
<evidence type="ECO:0000313" key="6">
    <source>
        <dbReference type="Proteomes" id="UP000030401"/>
    </source>
</evidence>
<dbReference type="PANTHER" id="PTHR13504:SF38">
    <property type="entry name" value="FIDO DOMAIN-CONTAINING PROTEIN"/>
    <property type="match status" value="1"/>
</dbReference>
<reference evidence="5 6" key="1">
    <citation type="submission" date="2013-08" db="EMBL/GenBank/DDBJ databases">
        <authorList>
            <person name="Huang J."/>
            <person name="Wang G."/>
        </authorList>
    </citation>
    <scope>NUCLEOTIDE SEQUENCE [LARGE SCALE GENOMIC DNA]</scope>
    <source>
        <strain evidence="5 6">JSM 072002</strain>
    </source>
</reference>
<gene>
    <name evidence="5" type="ORF">N784_09940</name>
</gene>
<dbReference type="OrthoDB" id="9813719at2"/>
<evidence type="ECO:0000313" key="5">
    <source>
        <dbReference type="EMBL" id="KGX85208.1"/>
    </source>
</evidence>
<dbReference type="Gene3D" id="1.10.3290.10">
    <property type="entry name" value="Fido-like domain"/>
    <property type="match status" value="1"/>
</dbReference>
<keyword evidence="2" id="KW-0067">ATP-binding</keyword>
<evidence type="ECO:0000256" key="1">
    <source>
        <dbReference type="PIRSR" id="PIRSR640198-1"/>
    </source>
</evidence>
<keyword evidence="6" id="KW-1185">Reference proteome</keyword>
<dbReference type="PANTHER" id="PTHR13504">
    <property type="entry name" value="FIDO DOMAIN-CONTAINING PROTEIN DDB_G0283145"/>
    <property type="match status" value="1"/>
</dbReference>
<feature type="site" description="Important for autoinhibition of adenylyltransferase activity" evidence="3">
    <location>
        <position position="47"/>
    </location>
</feature>
<dbReference type="InterPro" id="IPR036597">
    <property type="entry name" value="Fido-like_dom_sf"/>
</dbReference>
<dbReference type="PROSITE" id="PS51459">
    <property type="entry name" value="FIDO"/>
    <property type="match status" value="1"/>
</dbReference>
<dbReference type="RefSeq" id="WP_036835704.1">
    <property type="nucleotide sequence ID" value="NZ_AVPG01000025.1"/>
</dbReference>
<feature type="binding site" evidence="2">
    <location>
        <begin position="211"/>
        <end position="212"/>
    </location>
    <ligand>
        <name>ATP</name>
        <dbReference type="ChEBI" id="CHEBI:30616"/>
    </ligand>
</feature>
<dbReference type="Pfam" id="PF02661">
    <property type="entry name" value="Fic"/>
    <property type="match status" value="1"/>
</dbReference>
<dbReference type="AlphaFoldDB" id="A0A0A5G241"/>
<protein>
    <recommendedName>
        <fullName evidence="4">Fido domain-containing protein</fullName>
    </recommendedName>
</protein>
<evidence type="ECO:0000256" key="3">
    <source>
        <dbReference type="PIRSR" id="PIRSR640198-3"/>
    </source>
</evidence>
<keyword evidence="2" id="KW-0547">Nucleotide-binding</keyword>
<accession>A0A0A5G241</accession>
<dbReference type="InterPro" id="IPR003812">
    <property type="entry name" value="Fido"/>
</dbReference>
<feature type="domain" description="Fido" evidence="4">
    <location>
        <begin position="97"/>
        <end position="233"/>
    </location>
</feature>
<dbReference type="STRING" id="1385512.N784_09940"/>
<dbReference type="Proteomes" id="UP000030401">
    <property type="component" value="Unassembled WGS sequence"/>
</dbReference>
<organism evidence="5 6">
    <name type="scientific">Pontibacillus litoralis JSM 072002</name>
    <dbReference type="NCBI Taxonomy" id="1385512"/>
    <lineage>
        <taxon>Bacteria</taxon>
        <taxon>Bacillati</taxon>
        <taxon>Bacillota</taxon>
        <taxon>Bacilli</taxon>
        <taxon>Bacillales</taxon>
        <taxon>Bacillaceae</taxon>
        <taxon>Pontibacillus</taxon>
    </lineage>
</organism>
<dbReference type="InterPro" id="IPR040198">
    <property type="entry name" value="Fido_containing"/>
</dbReference>
<dbReference type="EMBL" id="AVPG01000025">
    <property type="protein sequence ID" value="KGX85208.1"/>
    <property type="molecule type" value="Genomic_DNA"/>
</dbReference>